<feature type="domain" description="Restriction endonuclease type I HsdR second RecA-like helicase" evidence="3">
    <location>
        <begin position="25"/>
        <end position="84"/>
    </location>
</feature>
<evidence type="ECO:0000256" key="1">
    <source>
        <dbReference type="ARBA" id="ARBA00022747"/>
    </source>
</evidence>
<evidence type="ECO:0000313" key="5">
    <source>
        <dbReference type="Proteomes" id="UP000183287"/>
    </source>
</evidence>
<evidence type="ECO:0000256" key="2">
    <source>
        <dbReference type="SAM" id="Coils"/>
    </source>
</evidence>
<accession>A0A1I4JLW7</accession>
<dbReference type="PANTHER" id="PTHR30195">
    <property type="entry name" value="TYPE I SITE-SPECIFIC DEOXYRIBONUCLEASE PROTEIN SUBUNIT M AND R"/>
    <property type="match status" value="1"/>
</dbReference>
<dbReference type="GO" id="GO:0009307">
    <property type="term" value="P:DNA restriction-modification system"/>
    <property type="evidence" value="ECO:0007669"/>
    <property type="project" value="UniProtKB-KW"/>
</dbReference>
<dbReference type="InterPro" id="IPR055180">
    <property type="entry name" value="HsdR_RecA-like_helicase_dom_2"/>
</dbReference>
<dbReference type="EMBL" id="FOUB01000002">
    <property type="protein sequence ID" value="SFL67569.1"/>
    <property type="molecule type" value="Genomic_DNA"/>
</dbReference>
<dbReference type="PANTHER" id="PTHR30195:SF15">
    <property type="entry name" value="TYPE I RESTRICTION ENZYME HINDI ENDONUCLEASE SUBUNIT"/>
    <property type="match status" value="1"/>
</dbReference>
<proteinExistence type="predicted"/>
<dbReference type="AlphaFoldDB" id="A0A1I4JLW7"/>
<gene>
    <name evidence="4" type="ORF">SAMN05421863_1002118</name>
</gene>
<keyword evidence="5" id="KW-1185">Reference proteome</keyword>
<keyword evidence="2" id="KW-0175">Coiled coil</keyword>
<dbReference type="RefSeq" id="WP_218151956.1">
    <property type="nucleotide sequence ID" value="NZ_FOUB01000002.1"/>
</dbReference>
<dbReference type="Gene3D" id="3.40.50.300">
    <property type="entry name" value="P-loop containing nucleotide triphosphate hydrolases"/>
    <property type="match status" value="1"/>
</dbReference>
<dbReference type="Proteomes" id="UP000183287">
    <property type="component" value="Unassembled WGS sequence"/>
</dbReference>
<feature type="coiled-coil region" evidence="2">
    <location>
        <begin position="289"/>
        <end position="319"/>
    </location>
</feature>
<protein>
    <submittedName>
        <fullName evidence="4">Type I restriction enzyme, R subunit</fullName>
    </submittedName>
</protein>
<keyword evidence="1" id="KW-0680">Restriction system</keyword>
<dbReference type="InterPro" id="IPR051268">
    <property type="entry name" value="Type-I_R_enzyme_R_subunit"/>
</dbReference>
<dbReference type="InterPro" id="IPR027417">
    <property type="entry name" value="P-loop_NTPase"/>
</dbReference>
<reference evidence="5" key="1">
    <citation type="submission" date="2016-10" db="EMBL/GenBank/DDBJ databases">
        <authorList>
            <person name="Varghese N."/>
            <person name="Submissions S."/>
        </authorList>
    </citation>
    <scope>NUCLEOTIDE SEQUENCE [LARGE SCALE GENOMIC DNA]</scope>
    <source>
        <strain evidence="5">Nm44</strain>
    </source>
</reference>
<sequence>MTSAALILHDVGAKEARKDWVEEFKAGKIDFLFVYNMLLTGFDAKRLKKLYLGRVIRKHNLLQALTRVNSTYKDFHYGYVVDFADIRQEFDATNKAYFDELQAELGDEMEHYSKLFKSQEEIFTEIEHVKNVLFRFNIENAEVFSQQLSELQDRESVLALKKVLADAKNLYNLIRLQGEYAYLERLDFQKLNLLYRETSNHLDLLNLKETLEQGTDTANLLNVALEEVIFKFTKIGEKELVLADKLKNTQRRTRETLASNFDQQDPKFVTLKEELERLFKKKNLSEVTQEEMNANIDALNKIHERIKELNRQDDQLRQKYQGDAKYTRIHKRLIEHGSISDSERKIFEVLSGVKQDADEQVSQNTQILGNESYFKRVMMPLVIHRFMKHQQIKLNPDASRYINHLVVAEYLKEFNIGAGAW</sequence>
<dbReference type="Pfam" id="PF22679">
    <property type="entry name" value="T1R_D3-like"/>
    <property type="match status" value="1"/>
</dbReference>
<name>A0A1I4JLW7_9PROT</name>
<organism evidence="4 5">
    <name type="scientific">Nitrosomonas communis</name>
    <dbReference type="NCBI Taxonomy" id="44574"/>
    <lineage>
        <taxon>Bacteria</taxon>
        <taxon>Pseudomonadati</taxon>
        <taxon>Pseudomonadota</taxon>
        <taxon>Betaproteobacteria</taxon>
        <taxon>Nitrosomonadales</taxon>
        <taxon>Nitrosomonadaceae</taxon>
        <taxon>Nitrosomonas</taxon>
    </lineage>
</organism>
<evidence type="ECO:0000313" key="4">
    <source>
        <dbReference type="EMBL" id="SFL67569.1"/>
    </source>
</evidence>
<evidence type="ECO:0000259" key="3">
    <source>
        <dbReference type="Pfam" id="PF22679"/>
    </source>
</evidence>